<dbReference type="InterPro" id="IPR051209">
    <property type="entry name" value="FAD-bind_Monooxygenase_sf"/>
</dbReference>
<protein>
    <recommendedName>
        <fullName evidence="8">FAD/NAD(P)-binding domain-containing protein</fullName>
    </recommendedName>
</protein>
<dbReference type="GO" id="GO:0004499">
    <property type="term" value="F:N,N-dimethylaniline monooxygenase activity"/>
    <property type="evidence" value="ECO:0007669"/>
    <property type="project" value="InterPro"/>
</dbReference>
<dbReference type="Pfam" id="PF00743">
    <property type="entry name" value="FMO-like"/>
    <property type="match status" value="1"/>
</dbReference>
<proteinExistence type="inferred from homology"/>
<dbReference type="EMBL" id="ML742089">
    <property type="protein sequence ID" value="KAE8150627.1"/>
    <property type="molecule type" value="Genomic_DNA"/>
</dbReference>
<dbReference type="Proteomes" id="UP000325780">
    <property type="component" value="Unassembled WGS sequence"/>
</dbReference>
<keyword evidence="5" id="KW-0560">Oxidoreductase</keyword>
<dbReference type="PANTHER" id="PTHR42877:SF7">
    <property type="entry name" value="FLAVIN-BINDING MONOOXYGENASE-RELATED"/>
    <property type="match status" value="1"/>
</dbReference>
<dbReference type="PANTHER" id="PTHR42877">
    <property type="entry name" value="L-ORNITHINE N(5)-MONOOXYGENASE-RELATED"/>
    <property type="match status" value="1"/>
</dbReference>
<evidence type="ECO:0000313" key="7">
    <source>
        <dbReference type="Proteomes" id="UP000325780"/>
    </source>
</evidence>
<evidence type="ECO:0000256" key="3">
    <source>
        <dbReference type="ARBA" id="ARBA00022630"/>
    </source>
</evidence>
<organism evidence="6 7">
    <name type="scientific">Aspergillus avenaceus</name>
    <dbReference type="NCBI Taxonomy" id="36643"/>
    <lineage>
        <taxon>Eukaryota</taxon>
        <taxon>Fungi</taxon>
        <taxon>Dikarya</taxon>
        <taxon>Ascomycota</taxon>
        <taxon>Pezizomycotina</taxon>
        <taxon>Eurotiomycetes</taxon>
        <taxon>Eurotiomycetidae</taxon>
        <taxon>Eurotiales</taxon>
        <taxon>Aspergillaceae</taxon>
        <taxon>Aspergillus</taxon>
        <taxon>Aspergillus subgen. Circumdati</taxon>
    </lineage>
</organism>
<keyword evidence="3" id="KW-0285">Flavoprotein</keyword>
<dbReference type="Gene3D" id="3.50.50.60">
    <property type="entry name" value="FAD/NAD(P)-binding domain"/>
    <property type="match status" value="3"/>
</dbReference>
<evidence type="ECO:0000313" key="6">
    <source>
        <dbReference type="EMBL" id="KAE8150627.1"/>
    </source>
</evidence>
<dbReference type="InterPro" id="IPR036188">
    <property type="entry name" value="FAD/NAD-bd_sf"/>
</dbReference>
<comment type="similarity">
    <text evidence="2">Belongs to the FAD-binding monooxygenase family.</text>
</comment>
<evidence type="ECO:0000256" key="5">
    <source>
        <dbReference type="ARBA" id="ARBA00023002"/>
    </source>
</evidence>
<evidence type="ECO:0000256" key="2">
    <source>
        <dbReference type="ARBA" id="ARBA00010139"/>
    </source>
</evidence>
<dbReference type="OrthoDB" id="74360at2759"/>
<keyword evidence="7" id="KW-1185">Reference proteome</keyword>
<dbReference type="GO" id="GO:0050660">
    <property type="term" value="F:flavin adenine dinucleotide binding"/>
    <property type="evidence" value="ECO:0007669"/>
    <property type="project" value="InterPro"/>
</dbReference>
<evidence type="ECO:0000256" key="1">
    <source>
        <dbReference type="ARBA" id="ARBA00001974"/>
    </source>
</evidence>
<dbReference type="SUPFAM" id="SSF51905">
    <property type="entry name" value="FAD/NAD(P)-binding domain"/>
    <property type="match status" value="2"/>
</dbReference>
<accession>A0A5N6TWF9</accession>
<evidence type="ECO:0000256" key="4">
    <source>
        <dbReference type="ARBA" id="ARBA00022827"/>
    </source>
</evidence>
<gene>
    <name evidence="6" type="ORF">BDV25DRAFT_129391</name>
</gene>
<sequence length="538" mass="61115">MNDQDITPTAFVPRPLKVVVIGAGISGIQFAHDVTTRMPKIDLQIFEKNPGLGGTWFENRYPECACDVPAHGYQYSWAPNPSWSATYAPAREICAYLNAVVDRHDLRKFMRFNRRCISAVWSEDNSQWTAVFRDEHSREESVVRSDILIYAVGRLNNYQMPLFEGRERFQGPVVHTAAWPDSLDVRGKRVAVLGNGASGIQCVAGLQSKAGVILNLAQHATWLGPPPFIEKRKYSDDEKAHFRISPPSYQNFRVDLEKKMLQAFAPLWKDTNASRNLRSKAESYLKSKVEDPKLREKLTPNFTPACRRWTPGEQYISTLQQPYVHLINDRVGSLTECGIKTQSGIDYECDVIVCATGFEPYNPRFPVVGRDGVTLTDCWGSDGSCESYMSAMVAHFPNMFVFHPPNCPINGSAFPGIERTSDYIVRILARLQTDRLRSVSVKPAAQREFNQWVQSRMPEMVWSDNCNSWYKNKTGKIIVPWPGTTNQYYAATEVVRWEDFDLVFEDPGQKYRSFGNGVTMEGFAPESVLWVQDPEFLN</sequence>
<reference evidence="6 7" key="1">
    <citation type="submission" date="2019-04" db="EMBL/GenBank/DDBJ databases">
        <title>Friends and foes A comparative genomics study of 23 Aspergillus species from section Flavi.</title>
        <authorList>
            <consortium name="DOE Joint Genome Institute"/>
            <person name="Kjaerbolling I."/>
            <person name="Vesth T."/>
            <person name="Frisvad J.C."/>
            <person name="Nybo J.L."/>
            <person name="Theobald S."/>
            <person name="Kildgaard S."/>
            <person name="Isbrandt T."/>
            <person name="Kuo A."/>
            <person name="Sato A."/>
            <person name="Lyhne E.K."/>
            <person name="Kogle M.E."/>
            <person name="Wiebenga A."/>
            <person name="Kun R.S."/>
            <person name="Lubbers R.J."/>
            <person name="Makela M.R."/>
            <person name="Barry K."/>
            <person name="Chovatia M."/>
            <person name="Clum A."/>
            <person name="Daum C."/>
            <person name="Haridas S."/>
            <person name="He G."/>
            <person name="LaButti K."/>
            <person name="Lipzen A."/>
            <person name="Mondo S."/>
            <person name="Riley R."/>
            <person name="Salamov A."/>
            <person name="Simmons B.A."/>
            <person name="Magnuson J.K."/>
            <person name="Henrissat B."/>
            <person name="Mortensen U.H."/>
            <person name="Larsen T.O."/>
            <person name="Devries R.P."/>
            <person name="Grigoriev I.V."/>
            <person name="Machida M."/>
            <person name="Baker S.E."/>
            <person name="Andersen M.R."/>
        </authorList>
    </citation>
    <scope>NUCLEOTIDE SEQUENCE [LARGE SCALE GENOMIC DNA]</scope>
    <source>
        <strain evidence="6 7">IBT 18842</strain>
    </source>
</reference>
<dbReference type="InterPro" id="IPR020946">
    <property type="entry name" value="Flavin_mOase-like"/>
</dbReference>
<dbReference type="GO" id="GO:0050661">
    <property type="term" value="F:NADP binding"/>
    <property type="evidence" value="ECO:0007669"/>
    <property type="project" value="InterPro"/>
</dbReference>
<name>A0A5N6TWF9_ASPAV</name>
<evidence type="ECO:0008006" key="8">
    <source>
        <dbReference type="Google" id="ProtNLM"/>
    </source>
</evidence>
<dbReference type="AlphaFoldDB" id="A0A5N6TWF9"/>
<comment type="cofactor">
    <cofactor evidence="1">
        <name>FAD</name>
        <dbReference type="ChEBI" id="CHEBI:57692"/>
    </cofactor>
</comment>
<keyword evidence="4" id="KW-0274">FAD</keyword>